<evidence type="ECO:0000313" key="3">
    <source>
        <dbReference type="Proteomes" id="UP000002586"/>
    </source>
</evidence>
<evidence type="ECO:0000256" key="1">
    <source>
        <dbReference type="SAM" id="Phobius"/>
    </source>
</evidence>
<protein>
    <submittedName>
        <fullName evidence="2">YibE/F family protein</fullName>
    </submittedName>
</protein>
<dbReference type="PANTHER" id="PTHR41771:SF1">
    <property type="entry name" value="MEMBRANE PROTEIN"/>
    <property type="match status" value="1"/>
</dbReference>
<feature type="transmembrane region" description="Helical" evidence="1">
    <location>
        <begin position="291"/>
        <end position="316"/>
    </location>
</feature>
<keyword evidence="1" id="KW-1133">Transmembrane helix</keyword>
<feature type="transmembrane region" description="Helical" evidence="1">
    <location>
        <begin position="164"/>
        <end position="186"/>
    </location>
</feature>
<dbReference type="PANTHER" id="PTHR41771">
    <property type="entry name" value="MEMBRANE PROTEIN-RELATED"/>
    <property type="match status" value="1"/>
</dbReference>
<accession>A0LA07</accession>
<keyword evidence="3" id="KW-1185">Reference proteome</keyword>
<dbReference type="EMBL" id="CP000471">
    <property type="protein sequence ID" value="ABK44800.1"/>
    <property type="molecule type" value="Genomic_DNA"/>
</dbReference>
<sequence length="376" mass="40965">MYRSVEWGMMQRLFWLCMVLAWGWPAEAKADLFSEGRYQAAVVVEIASTGKLPERQVQSWHVKALLQDEGVPTGFELFADPATPELMPQTLNVGDSIILSCNGEQCSYFDQDRRHGWWLIGVLFLVVVALVCGIHGAFALFAMGFSLATIFVFMTPLLLQGWNPFWLCLGTAILLVVVLIVVGHGVTMRSAIAAQGAVLALLTAALFAWVTVWILGLDGAGSEVGLYSNFGVLKNLDMRGLFLGAILLGCIGVLDDVTWAQAAVVEDMALNHPRMGTIELYQASLLAGREYLVGMINTLALAYVGAGLPLLILALYDQSLPLWVSLNSQVVQEVLVRTLSGGFALTLALPITTWLAARKYAQQPRLGRTKPLRGNP</sequence>
<proteinExistence type="predicted"/>
<organism evidence="2 3">
    <name type="scientific">Magnetococcus marinus (strain ATCC BAA-1437 / JCM 17883 / MC-1)</name>
    <dbReference type="NCBI Taxonomy" id="156889"/>
    <lineage>
        <taxon>Bacteria</taxon>
        <taxon>Pseudomonadati</taxon>
        <taxon>Pseudomonadota</taxon>
        <taxon>Magnetococcia</taxon>
        <taxon>Magnetococcales</taxon>
        <taxon>Magnetococcaceae</taxon>
        <taxon>Magnetococcus</taxon>
    </lineage>
</organism>
<dbReference type="eggNOG" id="COG5438">
    <property type="taxonomic scope" value="Bacteria"/>
</dbReference>
<name>A0LA07_MAGMM</name>
<gene>
    <name evidence="2" type="ordered locus">Mmc1_2300</name>
</gene>
<dbReference type="KEGG" id="mgm:Mmc1_2300"/>
<reference evidence="3" key="1">
    <citation type="journal article" date="2009" name="Appl. Environ. Microbiol.">
        <title>Complete genome sequence of the chemolithoautotrophic marine magnetotactic coccus strain MC-1.</title>
        <authorList>
            <person name="Schubbe S."/>
            <person name="Williams T.J."/>
            <person name="Xie G."/>
            <person name="Kiss H.E."/>
            <person name="Brettin T.S."/>
            <person name="Martinez D."/>
            <person name="Ross C.A."/>
            <person name="Schuler D."/>
            <person name="Cox B.L."/>
            <person name="Nealson K.H."/>
            <person name="Bazylinski D.A."/>
        </authorList>
    </citation>
    <scope>NUCLEOTIDE SEQUENCE [LARGE SCALE GENOMIC DNA]</scope>
    <source>
        <strain evidence="3">ATCC BAA-1437 / JCM 17883 / MC-1</strain>
    </source>
</reference>
<dbReference type="InterPro" id="IPR012507">
    <property type="entry name" value="YibE_F"/>
</dbReference>
<keyword evidence="1" id="KW-0812">Transmembrane</keyword>
<feature type="transmembrane region" description="Helical" evidence="1">
    <location>
        <begin position="115"/>
        <end position="132"/>
    </location>
</feature>
<dbReference type="Proteomes" id="UP000002586">
    <property type="component" value="Chromosome"/>
</dbReference>
<dbReference type="Pfam" id="PF07907">
    <property type="entry name" value="YibE_F"/>
    <property type="match status" value="1"/>
</dbReference>
<feature type="transmembrane region" description="Helical" evidence="1">
    <location>
        <begin position="236"/>
        <end position="254"/>
    </location>
</feature>
<feature type="transmembrane region" description="Helical" evidence="1">
    <location>
        <begin position="336"/>
        <end position="357"/>
    </location>
</feature>
<keyword evidence="1" id="KW-0472">Membrane</keyword>
<evidence type="ECO:0000313" key="2">
    <source>
        <dbReference type="EMBL" id="ABK44800.1"/>
    </source>
</evidence>
<reference evidence="2 3" key="2">
    <citation type="journal article" date="2012" name="Int. J. Syst. Evol. Microbiol.">
        <title>Magnetococcus marinus gen. nov., sp. nov., a marine, magnetotactic bacterium that represents a novel lineage (Magnetococcaceae fam. nov.; Magnetococcales ord. nov.) at the base of the Alphaproteobacteria.</title>
        <authorList>
            <person name="Bazylinski D.A."/>
            <person name="Williams T.J."/>
            <person name="Lefevre C.T."/>
            <person name="Berg R.J."/>
            <person name="Zhang C.L."/>
            <person name="Bowser S.S."/>
            <person name="Dean A.J."/>
            <person name="Beveridge T.J."/>
        </authorList>
    </citation>
    <scope>NUCLEOTIDE SEQUENCE [LARGE SCALE GENOMIC DNA]</scope>
    <source>
        <strain evidence="3">ATCC BAA-1437 / JCM 17883 / MC-1</strain>
    </source>
</reference>
<dbReference type="HOGENOM" id="CLU_735282_0_0_5"/>
<feature type="transmembrane region" description="Helical" evidence="1">
    <location>
        <begin position="198"/>
        <end position="216"/>
    </location>
</feature>
<dbReference type="AlphaFoldDB" id="A0LA07"/>